<feature type="compositionally biased region" description="Polar residues" evidence="1">
    <location>
        <begin position="1"/>
        <end position="12"/>
    </location>
</feature>
<sequence length="88" mass="10236">MNNSMLKSFTLNKKSKNKERKARWFGGESVQGNKGLNFTSSHVFNKNVKKMMMTTTTMKMVRMTMKVTRITMKMKTMIVMITMKIMIG</sequence>
<proteinExistence type="predicted"/>
<feature type="non-terminal residue" evidence="2">
    <location>
        <position position="88"/>
    </location>
</feature>
<evidence type="ECO:0000313" key="2">
    <source>
        <dbReference type="EMBL" id="BAT84516.1"/>
    </source>
</evidence>
<protein>
    <submittedName>
        <fullName evidence="2">Uncharacterized protein</fullName>
    </submittedName>
</protein>
<organism evidence="2 3">
    <name type="scientific">Vigna angularis var. angularis</name>
    <dbReference type="NCBI Taxonomy" id="157739"/>
    <lineage>
        <taxon>Eukaryota</taxon>
        <taxon>Viridiplantae</taxon>
        <taxon>Streptophyta</taxon>
        <taxon>Embryophyta</taxon>
        <taxon>Tracheophyta</taxon>
        <taxon>Spermatophyta</taxon>
        <taxon>Magnoliopsida</taxon>
        <taxon>eudicotyledons</taxon>
        <taxon>Gunneridae</taxon>
        <taxon>Pentapetalae</taxon>
        <taxon>rosids</taxon>
        <taxon>fabids</taxon>
        <taxon>Fabales</taxon>
        <taxon>Fabaceae</taxon>
        <taxon>Papilionoideae</taxon>
        <taxon>50 kb inversion clade</taxon>
        <taxon>NPAAA clade</taxon>
        <taxon>indigoferoid/millettioid clade</taxon>
        <taxon>Phaseoleae</taxon>
        <taxon>Vigna</taxon>
    </lineage>
</organism>
<gene>
    <name evidence="2" type="primary">Vigan.04G191600</name>
    <name evidence="2" type="ORF">VIGAN_04191600</name>
</gene>
<dbReference type="EMBL" id="AP015037">
    <property type="protein sequence ID" value="BAT84516.1"/>
    <property type="molecule type" value="Genomic_DNA"/>
</dbReference>
<reference evidence="2 3" key="1">
    <citation type="journal article" date="2015" name="Sci. Rep.">
        <title>The power of single molecule real-time sequencing technology in the de novo assembly of a eukaryotic genome.</title>
        <authorList>
            <person name="Sakai H."/>
            <person name="Naito K."/>
            <person name="Ogiso-Tanaka E."/>
            <person name="Takahashi Y."/>
            <person name="Iseki K."/>
            <person name="Muto C."/>
            <person name="Satou K."/>
            <person name="Teruya K."/>
            <person name="Shiroma A."/>
            <person name="Shimoji M."/>
            <person name="Hirano T."/>
            <person name="Itoh T."/>
            <person name="Kaga A."/>
            <person name="Tomooka N."/>
        </authorList>
    </citation>
    <scope>NUCLEOTIDE SEQUENCE [LARGE SCALE GENOMIC DNA]</scope>
    <source>
        <strain evidence="3">cv. Shumari</strain>
    </source>
</reference>
<evidence type="ECO:0000256" key="1">
    <source>
        <dbReference type="SAM" id="MobiDB-lite"/>
    </source>
</evidence>
<dbReference type="AlphaFoldDB" id="A0A0S3RVC0"/>
<evidence type="ECO:0000313" key="3">
    <source>
        <dbReference type="Proteomes" id="UP000291084"/>
    </source>
</evidence>
<name>A0A0S3RVC0_PHAAN</name>
<keyword evidence="3" id="KW-1185">Reference proteome</keyword>
<dbReference type="Proteomes" id="UP000291084">
    <property type="component" value="Chromosome 4"/>
</dbReference>
<feature type="region of interest" description="Disordered" evidence="1">
    <location>
        <begin position="1"/>
        <end position="20"/>
    </location>
</feature>
<accession>A0A0S3RVC0</accession>